<dbReference type="GO" id="GO:0000976">
    <property type="term" value="F:transcription cis-regulatory region binding"/>
    <property type="evidence" value="ECO:0007669"/>
    <property type="project" value="TreeGrafter"/>
</dbReference>
<evidence type="ECO:0000259" key="8">
    <source>
        <dbReference type="PROSITE" id="PS50110"/>
    </source>
</evidence>
<proteinExistence type="predicted"/>
<evidence type="ECO:0000256" key="2">
    <source>
        <dbReference type="ARBA" id="ARBA00023012"/>
    </source>
</evidence>
<dbReference type="GO" id="GO:0001216">
    <property type="term" value="F:DNA-binding transcription activator activity"/>
    <property type="evidence" value="ECO:0007669"/>
    <property type="project" value="UniProtKB-ARBA"/>
</dbReference>
<sequence length="263" mass="28881">MRVLVVEDNALLRHHLKVQLQELGHQVDAAEDAGEADYYLGEHLPDIAIVDLGLPDEDGLSLIRRWRSHDVSLPVLVLTAREGWQDKVEVLSAGADDYVTKPFHIEEVAARMQALLRRNSGLASQVISLPPFQVDLSRRELSVNDQPIKLTAFEYTIMETLIRNRGKVVSKDSLMLQLYPDAELRESHTIDVLMGRLRKKIQAEYPQDVITTVRGRAICSNCADEGTVAAYLPAVITGSLPAGDRRGGAGALPGLRHGGPGGL</sequence>
<evidence type="ECO:0000313" key="10">
    <source>
        <dbReference type="EMBL" id="MBD3722816.1"/>
    </source>
</evidence>
<feature type="modified residue" description="4-aspartylphosphate" evidence="6">
    <location>
        <position position="51"/>
    </location>
</feature>
<dbReference type="InterPro" id="IPR039420">
    <property type="entry name" value="WalR-like"/>
</dbReference>
<accession>A0A927HWR3</accession>
<keyword evidence="2" id="KW-0902">Two-component regulatory system</keyword>
<dbReference type="InterPro" id="IPR011006">
    <property type="entry name" value="CheY-like_superfamily"/>
</dbReference>
<keyword evidence="4 7" id="KW-0238">DNA-binding</keyword>
<feature type="domain" description="Response regulatory" evidence="8">
    <location>
        <begin position="2"/>
        <end position="116"/>
    </location>
</feature>
<protein>
    <submittedName>
        <fullName evidence="10">Two-component system response regulator PhoP</fullName>
    </submittedName>
</protein>
<comment type="caution">
    <text evidence="10">The sequence shown here is derived from an EMBL/GenBank/DDBJ whole genome shotgun (WGS) entry which is preliminary data.</text>
</comment>
<dbReference type="SMART" id="SM00448">
    <property type="entry name" value="REC"/>
    <property type="match status" value="1"/>
</dbReference>
<evidence type="ECO:0000259" key="9">
    <source>
        <dbReference type="PROSITE" id="PS51755"/>
    </source>
</evidence>
<dbReference type="PANTHER" id="PTHR48111">
    <property type="entry name" value="REGULATOR OF RPOS"/>
    <property type="match status" value="1"/>
</dbReference>
<evidence type="ECO:0000256" key="4">
    <source>
        <dbReference type="ARBA" id="ARBA00023125"/>
    </source>
</evidence>
<dbReference type="InterPro" id="IPR001867">
    <property type="entry name" value="OmpR/PhoB-type_DNA-bd"/>
</dbReference>
<dbReference type="CDD" id="cd00383">
    <property type="entry name" value="trans_reg_C"/>
    <property type="match status" value="1"/>
</dbReference>
<evidence type="ECO:0000256" key="3">
    <source>
        <dbReference type="ARBA" id="ARBA00023015"/>
    </source>
</evidence>
<dbReference type="FunFam" id="3.40.50.2300:FF:000002">
    <property type="entry name" value="DNA-binding response regulator PhoP"/>
    <property type="match status" value="1"/>
</dbReference>
<dbReference type="EMBL" id="JACXSV010000009">
    <property type="protein sequence ID" value="MBD3722816.1"/>
    <property type="molecule type" value="Genomic_DNA"/>
</dbReference>
<evidence type="ECO:0000256" key="1">
    <source>
        <dbReference type="ARBA" id="ARBA00022553"/>
    </source>
</evidence>
<dbReference type="InterPro" id="IPR036388">
    <property type="entry name" value="WH-like_DNA-bd_sf"/>
</dbReference>
<dbReference type="Gene3D" id="6.10.250.690">
    <property type="match status" value="1"/>
</dbReference>
<feature type="domain" description="OmpR/PhoB-type" evidence="9">
    <location>
        <begin position="124"/>
        <end position="222"/>
    </location>
</feature>
<dbReference type="CDD" id="cd19934">
    <property type="entry name" value="REC_OmpR_EcPhoP-like"/>
    <property type="match status" value="1"/>
</dbReference>
<keyword evidence="1 6" id="KW-0597">Phosphoprotein</keyword>
<dbReference type="PROSITE" id="PS51755">
    <property type="entry name" value="OMPR_PHOB"/>
    <property type="match status" value="1"/>
</dbReference>
<evidence type="ECO:0000256" key="6">
    <source>
        <dbReference type="PROSITE-ProRule" id="PRU00169"/>
    </source>
</evidence>
<dbReference type="Gene3D" id="1.10.10.10">
    <property type="entry name" value="Winged helix-like DNA-binding domain superfamily/Winged helix DNA-binding domain"/>
    <property type="match status" value="1"/>
</dbReference>
<dbReference type="GO" id="GO:0005829">
    <property type="term" value="C:cytosol"/>
    <property type="evidence" value="ECO:0007669"/>
    <property type="project" value="TreeGrafter"/>
</dbReference>
<dbReference type="Pfam" id="PF00486">
    <property type="entry name" value="Trans_reg_C"/>
    <property type="match status" value="1"/>
</dbReference>
<dbReference type="GO" id="GO:0000156">
    <property type="term" value="F:phosphorelay response regulator activity"/>
    <property type="evidence" value="ECO:0007669"/>
    <property type="project" value="TreeGrafter"/>
</dbReference>
<reference evidence="10" key="1">
    <citation type="submission" date="2020-07" db="EMBL/GenBank/DDBJ databases">
        <title>Clinical and genomic characterization of carbapenemase-producing Enterobacterales causing secondary infections during the COVID-19 crisis at a New York City hospital.</title>
        <authorList>
            <person name="Gomez-Simmonds A."/>
            <person name="Annavajhala M.K."/>
            <person name="Uhlemann A.-C."/>
        </authorList>
    </citation>
    <scope>NUCLEOTIDE SEQUENCE</scope>
    <source>
        <strain evidence="10">KP1826</strain>
    </source>
</reference>
<dbReference type="SMART" id="SM00862">
    <property type="entry name" value="Trans_reg_C"/>
    <property type="match status" value="1"/>
</dbReference>
<dbReference type="SUPFAM" id="SSF52172">
    <property type="entry name" value="CheY-like"/>
    <property type="match status" value="1"/>
</dbReference>
<evidence type="ECO:0000256" key="5">
    <source>
        <dbReference type="ARBA" id="ARBA00023163"/>
    </source>
</evidence>
<organism evidence="10 11">
    <name type="scientific">Klebsiella pneumoniae</name>
    <dbReference type="NCBI Taxonomy" id="573"/>
    <lineage>
        <taxon>Bacteria</taxon>
        <taxon>Pseudomonadati</taxon>
        <taxon>Pseudomonadota</taxon>
        <taxon>Gammaproteobacteria</taxon>
        <taxon>Enterobacterales</taxon>
        <taxon>Enterobacteriaceae</taxon>
        <taxon>Klebsiella/Raoultella group</taxon>
        <taxon>Klebsiella</taxon>
        <taxon>Klebsiella pneumoniae complex</taxon>
    </lineage>
</organism>
<dbReference type="Gene3D" id="3.40.50.2300">
    <property type="match status" value="1"/>
</dbReference>
<dbReference type="PROSITE" id="PS50110">
    <property type="entry name" value="RESPONSE_REGULATORY"/>
    <property type="match status" value="1"/>
</dbReference>
<feature type="DNA-binding region" description="OmpR/PhoB-type" evidence="7">
    <location>
        <begin position="124"/>
        <end position="222"/>
    </location>
</feature>
<keyword evidence="5" id="KW-0804">Transcription</keyword>
<keyword evidence="3" id="KW-0805">Transcription regulation</keyword>
<evidence type="ECO:0000313" key="11">
    <source>
        <dbReference type="Proteomes" id="UP000598328"/>
    </source>
</evidence>
<dbReference type="AlphaFoldDB" id="A0A927HWR3"/>
<dbReference type="PANTHER" id="PTHR48111:SF71">
    <property type="entry name" value="TRANSCRIPTIONAL REGULATORY PROTEIN PHOP"/>
    <property type="match status" value="1"/>
</dbReference>
<dbReference type="FunFam" id="1.10.10.10:FF:000098">
    <property type="entry name" value="Two-component system response regulator PhoP"/>
    <property type="match status" value="1"/>
</dbReference>
<gene>
    <name evidence="10" type="primary">phoP</name>
    <name evidence="10" type="ORF">IE978_21885</name>
</gene>
<dbReference type="NCBIfam" id="NF008078">
    <property type="entry name" value="PRK10816.1"/>
    <property type="match status" value="1"/>
</dbReference>
<name>A0A927HWR3_KLEPN</name>
<dbReference type="Pfam" id="PF00072">
    <property type="entry name" value="Response_reg"/>
    <property type="match status" value="1"/>
</dbReference>
<evidence type="ECO:0000256" key="7">
    <source>
        <dbReference type="PROSITE-ProRule" id="PRU01091"/>
    </source>
</evidence>
<dbReference type="GO" id="GO:0032993">
    <property type="term" value="C:protein-DNA complex"/>
    <property type="evidence" value="ECO:0007669"/>
    <property type="project" value="TreeGrafter"/>
</dbReference>
<dbReference type="Proteomes" id="UP000598328">
    <property type="component" value="Unassembled WGS sequence"/>
</dbReference>
<dbReference type="InterPro" id="IPR001789">
    <property type="entry name" value="Sig_transdc_resp-reg_receiver"/>
</dbReference>